<protein>
    <submittedName>
        <fullName evidence="3">HlyD family efflux transporter periplasmic adaptor subunit</fullName>
    </submittedName>
</protein>
<evidence type="ECO:0000313" key="4">
    <source>
        <dbReference type="Proteomes" id="UP000642488"/>
    </source>
</evidence>
<dbReference type="EMBL" id="JAEKPD010000001">
    <property type="protein sequence ID" value="MBJ3761369.1"/>
    <property type="molecule type" value="Genomic_DNA"/>
</dbReference>
<dbReference type="GO" id="GO:0015562">
    <property type="term" value="F:efflux transmembrane transporter activity"/>
    <property type="evidence" value="ECO:0007669"/>
    <property type="project" value="TreeGrafter"/>
</dbReference>
<reference evidence="3" key="1">
    <citation type="submission" date="2020-12" db="EMBL/GenBank/DDBJ databases">
        <title>Bacterial taxonomy.</title>
        <authorList>
            <person name="Pan X."/>
        </authorList>
    </citation>
    <scope>NUCLEOTIDE SEQUENCE</scope>
    <source>
        <strain evidence="3">KCTC 52957</strain>
    </source>
</reference>
<dbReference type="Proteomes" id="UP000642488">
    <property type="component" value="Unassembled WGS sequence"/>
</dbReference>
<feature type="coiled-coil region" evidence="1">
    <location>
        <begin position="126"/>
        <end position="164"/>
    </location>
</feature>
<dbReference type="AlphaFoldDB" id="A0A934IGD2"/>
<evidence type="ECO:0000259" key="2">
    <source>
        <dbReference type="Pfam" id="PF25917"/>
    </source>
</evidence>
<name>A0A934IGD2_9RHOB</name>
<keyword evidence="4" id="KW-1185">Reference proteome</keyword>
<dbReference type="RefSeq" id="WP_198914538.1">
    <property type="nucleotide sequence ID" value="NZ_JAEKPD010000001.1"/>
</dbReference>
<dbReference type="Gene3D" id="2.40.50.100">
    <property type="match status" value="1"/>
</dbReference>
<sequence length="486" mass="51635">MRFFTRALSGLFLLALTVGFLATAGGILRGAMTERAAREAPVREAREQVFAAPVVTLEPSTIVPVLDAFGEIASRRTLEVRAVTGGRVVGLGDGVEDGGRVTEGQLLFQIDPREAERARAVRAADLQDAEAALDDAERAAELAIEDVTNARDQLELRERAAERQRDLADRGIGSTAAVETGELAAAAADQALLSRRQALAGSQAEVAQARTALERARIAMSEAERVLADTRVTAAFSGVLSDVTVVEGGVVTSNEKLALLLDPDALEVAFRVSAGEYTRLLDAAGRLTTRDVTVQLEAGGYTLASPATISRESAQVGEGRTGRQLFARLAQPEGFRAGDFVLVAVQEPALDAAARLPVEAVTTDGRVLVLGDEDRLEEGQLEILRRQGDSVIVRVGDLAGREVVTERSPSLGVGIKVRPLREAQSDAPDEAAEFLELSDARRARLVAFVEGNERMPEAAKQRVLAQLKAQKVPAGVVARIEGRMGG</sequence>
<accession>A0A934IGD2</accession>
<evidence type="ECO:0000256" key="1">
    <source>
        <dbReference type="SAM" id="Coils"/>
    </source>
</evidence>
<gene>
    <name evidence="3" type="ORF">ILP92_01205</name>
</gene>
<dbReference type="Gene3D" id="1.10.287.470">
    <property type="entry name" value="Helix hairpin bin"/>
    <property type="match status" value="1"/>
</dbReference>
<dbReference type="Gene3D" id="2.40.420.20">
    <property type="match status" value="1"/>
</dbReference>
<dbReference type="PANTHER" id="PTHR30469">
    <property type="entry name" value="MULTIDRUG RESISTANCE PROTEIN MDTA"/>
    <property type="match status" value="1"/>
</dbReference>
<comment type="caution">
    <text evidence="3">The sequence shown here is derived from an EMBL/GenBank/DDBJ whole genome shotgun (WGS) entry which is preliminary data.</text>
</comment>
<dbReference type="Pfam" id="PF25917">
    <property type="entry name" value="BSH_RND"/>
    <property type="match status" value="1"/>
</dbReference>
<keyword evidence="1" id="KW-0175">Coiled coil</keyword>
<dbReference type="PANTHER" id="PTHR30469:SF15">
    <property type="entry name" value="HLYD FAMILY OF SECRETION PROTEINS"/>
    <property type="match status" value="1"/>
</dbReference>
<dbReference type="GO" id="GO:1990281">
    <property type="term" value="C:efflux pump complex"/>
    <property type="evidence" value="ECO:0007669"/>
    <property type="project" value="TreeGrafter"/>
</dbReference>
<dbReference type="SUPFAM" id="SSF111369">
    <property type="entry name" value="HlyD-like secretion proteins"/>
    <property type="match status" value="1"/>
</dbReference>
<organism evidence="3 4">
    <name type="scientific">Palleronia pontilimi</name>
    <dbReference type="NCBI Taxonomy" id="1964209"/>
    <lineage>
        <taxon>Bacteria</taxon>
        <taxon>Pseudomonadati</taxon>
        <taxon>Pseudomonadota</taxon>
        <taxon>Alphaproteobacteria</taxon>
        <taxon>Rhodobacterales</taxon>
        <taxon>Roseobacteraceae</taxon>
        <taxon>Palleronia</taxon>
    </lineage>
</organism>
<evidence type="ECO:0000313" key="3">
    <source>
        <dbReference type="EMBL" id="MBJ3761369.1"/>
    </source>
</evidence>
<dbReference type="InterPro" id="IPR058625">
    <property type="entry name" value="MdtA-like_BSH"/>
</dbReference>
<feature type="domain" description="Multidrug resistance protein MdtA-like barrel-sandwich hybrid" evidence="2">
    <location>
        <begin position="76"/>
        <end position="261"/>
    </location>
</feature>
<proteinExistence type="predicted"/>
<dbReference type="Gene3D" id="2.40.30.170">
    <property type="match status" value="1"/>
</dbReference>